<dbReference type="AlphaFoldDB" id="A0A6M0CUF7"/>
<reference evidence="1 2" key="1">
    <citation type="submission" date="2020-01" db="EMBL/GenBank/DDBJ databases">
        <title>Spongiivirga citrea KCTC 32990T.</title>
        <authorList>
            <person name="Wang G."/>
        </authorList>
    </citation>
    <scope>NUCLEOTIDE SEQUENCE [LARGE SCALE GENOMIC DNA]</scope>
    <source>
        <strain evidence="1 2">KCTC 32990</strain>
    </source>
</reference>
<comment type="caution">
    <text evidence="1">The sequence shown here is derived from an EMBL/GenBank/DDBJ whole genome shotgun (WGS) entry which is preliminary data.</text>
</comment>
<evidence type="ECO:0000313" key="1">
    <source>
        <dbReference type="EMBL" id="NER17410.1"/>
    </source>
</evidence>
<name>A0A6M0CUF7_9FLAO</name>
<organism evidence="1 2">
    <name type="scientific">Spongiivirga citrea</name>
    <dbReference type="NCBI Taxonomy" id="1481457"/>
    <lineage>
        <taxon>Bacteria</taxon>
        <taxon>Pseudomonadati</taxon>
        <taxon>Bacteroidota</taxon>
        <taxon>Flavobacteriia</taxon>
        <taxon>Flavobacteriales</taxon>
        <taxon>Flavobacteriaceae</taxon>
        <taxon>Spongiivirga</taxon>
    </lineage>
</organism>
<dbReference type="EMBL" id="JAABOQ010000003">
    <property type="protein sequence ID" value="NER17410.1"/>
    <property type="molecule type" value="Genomic_DNA"/>
</dbReference>
<sequence length="685" mass="80639">MIIRIINNASSKEFRNAVKLGDSNSKTLGFLPFIAFEKYAKLNQLIGAFEKGTNELLGYLLYRISYNKVTIVHLCISKNRRKSSTANKLVDYLKKHTRQYDGIKLSCRNDYGIDKVWEKFNFVPIIEKTGRSKRGLPLTIWWFPHYQENLLTQISEYELNNKIVAVIDMNIFLDLKEGREKESLALKSDWLLSEAILFYTREIHNEINKASTPELKKSSRKLLRYFKELPFRDEEEFSRIHQELKSEFPLKHKNDNSDLKHIAYSIAGGAKFFITRDGVILSNKKFFKQYNLIIYRPSEFITHLDENIQVSKYRPQTLIGTNISSTRIKSGNINKFIDTFLKPTERKSRFQKIVRDSLSFPDKFELIRISKEDTLLAFLIFDRSLDDKLRIPAFRFLNSNLKTTLSKHLLFKSILTSIKENRTFIEITEEFLDNDIETNIQEARFIKIGASWHKININGVLDSSEIHKELEEDFFTKQVIEKIEEIFHEFNNGQKLLKKYQFERFLSPLKLKDLEIPNFIVPIKPHWAEELFNDRSKQKLALFEPQYELLLNRENVYYRSSSPRILNAPARVLWYVSENKLTNEKGSIIASSYIDEIFIDNPKKLFKQFEKLGIYKWKHIVQTAGKKDKLMAFVFSDTELFKSSISLKNICDQFEVIENKKFMLVSPRKIKSETYLSFYKLGMGI</sequence>
<protein>
    <submittedName>
        <fullName evidence="1">Uncharacterized protein</fullName>
    </submittedName>
</protein>
<dbReference type="Proteomes" id="UP000474296">
    <property type="component" value="Unassembled WGS sequence"/>
</dbReference>
<dbReference type="SUPFAM" id="SSF55729">
    <property type="entry name" value="Acyl-CoA N-acyltransferases (Nat)"/>
    <property type="match status" value="1"/>
</dbReference>
<dbReference type="RefSeq" id="WP_164031871.1">
    <property type="nucleotide sequence ID" value="NZ_JAABOQ010000003.1"/>
</dbReference>
<accession>A0A6M0CUF7</accession>
<evidence type="ECO:0000313" key="2">
    <source>
        <dbReference type="Proteomes" id="UP000474296"/>
    </source>
</evidence>
<proteinExistence type="predicted"/>
<gene>
    <name evidence="1" type="ORF">GWK10_09320</name>
</gene>
<keyword evidence="2" id="KW-1185">Reference proteome</keyword>
<dbReference type="InterPro" id="IPR016181">
    <property type="entry name" value="Acyl_CoA_acyltransferase"/>
</dbReference>